<keyword evidence="3" id="KW-0540">Nuclease</keyword>
<keyword evidence="1" id="KW-0378">Hydrolase</keyword>
<proteinExistence type="predicted"/>
<dbReference type="AlphaFoldDB" id="A0AAP7DK85"/>
<dbReference type="InterPro" id="IPR041796">
    <property type="entry name" value="Mre11_N"/>
</dbReference>
<dbReference type="Pfam" id="PF00149">
    <property type="entry name" value="Metallophos"/>
    <property type="match status" value="1"/>
</dbReference>
<name>A0AAP7DK85_PAEAL</name>
<gene>
    <name evidence="3" type="ORF">HMI46_23490</name>
</gene>
<accession>A0AAP7DK85</accession>
<dbReference type="CDD" id="cd00840">
    <property type="entry name" value="MPP_Mre11_N"/>
    <property type="match status" value="1"/>
</dbReference>
<sequence length="468" mass="53355">MIPFRFIHAADMHVDSPFRGLQALPDKLKEEVLESTFAAWDNLVRLAIREKVDFVVISGDLYDGKERSLKAQWRLQRGMEQLCEQRIPVYLIHGNHDPLHHEVKWEWPDNVTIFPTNAPQAVLVPNKDGAMVAVVCGMSYGDSAVYENLAAMYPDSPESAAVHSDHTARHDECALEENRNVNVKMKRLHRNQGDGSPRLFRIGVLHGTVDGRAGHDPYAPCSKRELIEKNYNYWALGHIHMREVLNESPYIVYPGNTQGRHVKEIGAKGCYMVAVSEHGNVSLQFEPLDTVRWRQEQIDVNGISSMQSIMQLLDEKMMAWKSGTEGRLTLIRLELIGRTALYASLQQEALAAQWMEAWQAQEVDDSLFEGASGLLWPVALRVSCTPDIDVEQWEASDSFPGDMIRIARQAQQHEDTSEALIQDSLQTLQQHPRMRNWLASQSGEIQKEWIEEAMMLVVEWLQREVKRS</sequence>
<keyword evidence="3" id="KW-0269">Exonuclease</keyword>
<dbReference type="Gene3D" id="3.60.21.10">
    <property type="match status" value="1"/>
</dbReference>
<reference evidence="3 4" key="1">
    <citation type="submission" date="2020-05" db="EMBL/GenBank/DDBJ databases">
        <title>Whole genome sequencing and identification of novel metabolites from Paenibacillus alvei strain JR949.</title>
        <authorList>
            <person name="Rajendhran J."/>
            <person name="Sree Pranav P."/>
            <person name="Mahalakshmi B."/>
            <person name="Karthikeyan R."/>
        </authorList>
    </citation>
    <scope>NUCLEOTIDE SEQUENCE [LARGE SCALE GENOMIC DNA]</scope>
    <source>
        <strain evidence="3 4">JR949</strain>
    </source>
</reference>
<dbReference type="RefSeq" id="WP_171419189.1">
    <property type="nucleotide sequence ID" value="NZ_JABFOR010000046.1"/>
</dbReference>
<protein>
    <submittedName>
        <fullName evidence="3">DNA repair exonuclease</fullName>
    </submittedName>
</protein>
<dbReference type="GO" id="GO:0004527">
    <property type="term" value="F:exonuclease activity"/>
    <property type="evidence" value="ECO:0007669"/>
    <property type="project" value="UniProtKB-KW"/>
</dbReference>
<dbReference type="PANTHER" id="PTHR30337">
    <property type="entry name" value="COMPONENT OF ATP-DEPENDENT DSDNA EXONUCLEASE"/>
    <property type="match status" value="1"/>
</dbReference>
<dbReference type="InterPro" id="IPR050535">
    <property type="entry name" value="DNA_Repair-Maintenance_Comp"/>
</dbReference>
<dbReference type="InterPro" id="IPR029052">
    <property type="entry name" value="Metallo-depent_PP-like"/>
</dbReference>
<evidence type="ECO:0000313" key="4">
    <source>
        <dbReference type="Proteomes" id="UP000552038"/>
    </source>
</evidence>
<evidence type="ECO:0000313" key="3">
    <source>
        <dbReference type="EMBL" id="NOJ73492.1"/>
    </source>
</evidence>
<dbReference type="InterPro" id="IPR004843">
    <property type="entry name" value="Calcineurin-like_PHP"/>
</dbReference>
<comment type="caution">
    <text evidence="3">The sequence shown here is derived from an EMBL/GenBank/DDBJ whole genome shotgun (WGS) entry which is preliminary data.</text>
</comment>
<feature type="domain" description="Calcineurin-like phosphoesterase" evidence="2">
    <location>
        <begin position="4"/>
        <end position="240"/>
    </location>
</feature>
<dbReference type="SUPFAM" id="SSF56300">
    <property type="entry name" value="Metallo-dependent phosphatases"/>
    <property type="match status" value="1"/>
</dbReference>
<organism evidence="3 4">
    <name type="scientific">Paenibacillus alvei</name>
    <name type="common">Bacillus alvei</name>
    <dbReference type="NCBI Taxonomy" id="44250"/>
    <lineage>
        <taxon>Bacteria</taxon>
        <taxon>Bacillati</taxon>
        <taxon>Bacillota</taxon>
        <taxon>Bacilli</taxon>
        <taxon>Bacillales</taxon>
        <taxon>Paenibacillaceae</taxon>
        <taxon>Paenibacillus</taxon>
    </lineage>
</organism>
<evidence type="ECO:0000259" key="2">
    <source>
        <dbReference type="Pfam" id="PF00149"/>
    </source>
</evidence>
<evidence type="ECO:0000256" key="1">
    <source>
        <dbReference type="ARBA" id="ARBA00022801"/>
    </source>
</evidence>
<dbReference type="Proteomes" id="UP000552038">
    <property type="component" value="Unassembled WGS sequence"/>
</dbReference>
<dbReference type="EMBL" id="JABFOR010000046">
    <property type="protein sequence ID" value="NOJ73492.1"/>
    <property type="molecule type" value="Genomic_DNA"/>
</dbReference>
<dbReference type="PANTHER" id="PTHR30337:SF7">
    <property type="entry name" value="PHOSPHOESTERASE"/>
    <property type="match status" value="1"/>
</dbReference>